<dbReference type="AlphaFoldDB" id="A0A917DH80"/>
<dbReference type="EMBL" id="BMJJ01000014">
    <property type="protein sequence ID" value="GGD37212.1"/>
    <property type="molecule type" value="Genomic_DNA"/>
</dbReference>
<dbReference type="CDD" id="cd04666">
    <property type="entry name" value="NUDIX_DIPP2_like_Nudt4"/>
    <property type="match status" value="1"/>
</dbReference>
<keyword evidence="4" id="KW-0460">Magnesium</keyword>
<keyword evidence="3 6" id="KW-0378">Hydrolase</keyword>
<dbReference type="GO" id="GO:0005737">
    <property type="term" value="C:cytoplasm"/>
    <property type="evidence" value="ECO:0007669"/>
    <property type="project" value="TreeGrafter"/>
</dbReference>
<dbReference type="InterPro" id="IPR047198">
    <property type="entry name" value="DDP-like_NUDIX"/>
</dbReference>
<keyword evidence="7" id="KW-1185">Reference proteome</keyword>
<evidence type="ECO:0000256" key="2">
    <source>
        <dbReference type="ARBA" id="ARBA00022723"/>
    </source>
</evidence>
<evidence type="ECO:0000256" key="1">
    <source>
        <dbReference type="ARBA" id="ARBA00001946"/>
    </source>
</evidence>
<evidence type="ECO:0000256" key="3">
    <source>
        <dbReference type="ARBA" id="ARBA00022801"/>
    </source>
</evidence>
<dbReference type="PANTHER" id="PTHR12629:SF0">
    <property type="entry name" value="DIPHOSPHOINOSITOL-POLYPHOSPHATE DIPHOSPHATASE"/>
    <property type="match status" value="1"/>
</dbReference>
<proteinExistence type="predicted"/>
<gene>
    <name evidence="6" type="ORF">GCM10011335_45050</name>
</gene>
<dbReference type="GO" id="GO:0046872">
    <property type="term" value="F:metal ion binding"/>
    <property type="evidence" value="ECO:0007669"/>
    <property type="project" value="UniProtKB-KW"/>
</dbReference>
<protein>
    <submittedName>
        <fullName evidence="6">NUDIX hydrolase</fullName>
    </submittedName>
</protein>
<dbReference type="InterPro" id="IPR015797">
    <property type="entry name" value="NUDIX_hydrolase-like_dom_sf"/>
</dbReference>
<keyword evidence="2" id="KW-0479">Metal-binding</keyword>
<dbReference type="Proteomes" id="UP000613160">
    <property type="component" value="Unassembled WGS sequence"/>
</dbReference>
<evidence type="ECO:0000313" key="6">
    <source>
        <dbReference type="EMBL" id="GGD37212.1"/>
    </source>
</evidence>
<comment type="caution">
    <text evidence="6">The sequence shown here is derived from an EMBL/GenBank/DDBJ whole genome shotgun (WGS) entry which is preliminary data.</text>
</comment>
<organism evidence="6 7">
    <name type="scientific">Aureimonas glaciei</name>
    <dbReference type="NCBI Taxonomy" id="1776957"/>
    <lineage>
        <taxon>Bacteria</taxon>
        <taxon>Pseudomonadati</taxon>
        <taxon>Pseudomonadota</taxon>
        <taxon>Alphaproteobacteria</taxon>
        <taxon>Hyphomicrobiales</taxon>
        <taxon>Aurantimonadaceae</taxon>
        <taxon>Aureimonas</taxon>
    </lineage>
</organism>
<name>A0A917DH80_9HYPH</name>
<evidence type="ECO:0000256" key="4">
    <source>
        <dbReference type="ARBA" id="ARBA00022842"/>
    </source>
</evidence>
<accession>A0A917DH80</accession>
<dbReference type="Gene3D" id="3.90.79.10">
    <property type="entry name" value="Nucleoside Triphosphate Pyrophosphohydrolase"/>
    <property type="match status" value="1"/>
</dbReference>
<evidence type="ECO:0000259" key="5">
    <source>
        <dbReference type="PROSITE" id="PS51462"/>
    </source>
</evidence>
<comment type="cofactor">
    <cofactor evidence="1">
        <name>Mg(2+)</name>
        <dbReference type="ChEBI" id="CHEBI:18420"/>
    </cofactor>
</comment>
<dbReference type="Pfam" id="PF00293">
    <property type="entry name" value="NUDIX"/>
    <property type="match status" value="1"/>
</dbReference>
<reference evidence="6" key="2">
    <citation type="submission" date="2020-09" db="EMBL/GenBank/DDBJ databases">
        <authorList>
            <person name="Sun Q."/>
            <person name="Zhou Y."/>
        </authorList>
    </citation>
    <scope>NUCLEOTIDE SEQUENCE</scope>
    <source>
        <strain evidence="6">CGMCC 1.15493</strain>
    </source>
</reference>
<dbReference type="PROSITE" id="PS51462">
    <property type="entry name" value="NUDIX"/>
    <property type="match status" value="1"/>
</dbReference>
<dbReference type="GO" id="GO:0016462">
    <property type="term" value="F:pyrophosphatase activity"/>
    <property type="evidence" value="ECO:0007669"/>
    <property type="project" value="InterPro"/>
</dbReference>
<evidence type="ECO:0000313" key="7">
    <source>
        <dbReference type="Proteomes" id="UP000613160"/>
    </source>
</evidence>
<dbReference type="InterPro" id="IPR000086">
    <property type="entry name" value="NUDIX_hydrolase_dom"/>
</dbReference>
<sequence length="159" mass="18148">MSDDKTAGIPLRDGHAGRYQVAAIPARVTEDGSMEVLLVTSRETRRWIAPKGWTMKGISDNRAAEIEAREEAGIRGSAFASPIGAYSYWKLSSTASRLTRVHVYIMRVERELRSWKEKDQRERRWFEAAEAAERVSELELKSLLKCLPFDESVRRFVST</sequence>
<feature type="domain" description="Nudix hydrolase" evidence="5">
    <location>
        <begin position="17"/>
        <end position="148"/>
    </location>
</feature>
<dbReference type="SUPFAM" id="SSF55811">
    <property type="entry name" value="Nudix"/>
    <property type="match status" value="1"/>
</dbReference>
<reference evidence="6" key="1">
    <citation type="journal article" date="2014" name="Int. J. Syst. Evol. Microbiol.">
        <title>Complete genome sequence of Corynebacterium casei LMG S-19264T (=DSM 44701T), isolated from a smear-ripened cheese.</title>
        <authorList>
            <consortium name="US DOE Joint Genome Institute (JGI-PGF)"/>
            <person name="Walter F."/>
            <person name="Albersmeier A."/>
            <person name="Kalinowski J."/>
            <person name="Ruckert C."/>
        </authorList>
    </citation>
    <scope>NUCLEOTIDE SEQUENCE</scope>
    <source>
        <strain evidence="6">CGMCC 1.15493</strain>
    </source>
</reference>
<dbReference type="PANTHER" id="PTHR12629">
    <property type="entry name" value="DIPHOSPHOINOSITOL POLYPHOSPHATE PHOSPHOHYDROLASE"/>
    <property type="match status" value="1"/>
</dbReference>
<dbReference type="RefSeq" id="WP_188854713.1">
    <property type="nucleotide sequence ID" value="NZ_BMJJ01000014.1"/>
</dbReference>